<reference evidence="14" key="1">
    <citation type="journal article" date="2019" name="Int. J. Syst. Evol. Microbiol.">
        <title>The Global Catalogue of Microorganisms (GCM) 10K type strain sequencing project: providing services to taxonomists for standard genome sequencing and annotation.</title>
        <authorList>
            <consortium name="The Broad Institute Genomics Platform"/>
            <consortium name="The Broad Institute Genome Sequencing Center for Infectious Disease"/>
            <person name="Wu L."/>
            <person name="Ma J."/>
        </authorList>
    </citation>
    <scope>NUCLEOTIDE SEQUENCE [LARGE SCALE GENOMIC DNA]</scope>
    <source>
        <strain evidence="14">CCUG 42001</strain>
    </source>
</reference>
<dbReference type="InterPro" id="IPR003137">
    <property type="entry name" value="PA_domain"/>
</dbReference>
<dbReference type="Proteomes" id="UP001596267">
    <property type="component" value="Unassembled WGS sequence"/>
</dbReference>
<dbReference type="Pfam" id="PF05922">
    <property type="entry name" value="Inhibitor_I9"/>
    <property type="match status" value="1"/>
</dbReference>
<evidence type="ECO:0000256" key="3">
    <source>
        <dbReference type="ARBA" id="ARBA00022525"/>
    </source>
</evidence>
<evidence type="ECO:0000259" key="11">
    <source>
        <dbReference type="Pfam" id="PF02225"/>
    </source>
</evidence>
<accession>A0ABW1WIR6</accession>
<evidence type="ECO:0000256" key="4">
    <source>
        <dbReference type="ARBA" id="ARBA00022670"/>
    </source>
</evidence>
<keyword evidence="4 9" id="KW-0645">Protease</keyword>
<evidence type="ECO:0000256" key="5">
    <source>
        <dbReference type="ARBA" id="ARBA00022729"/>
    </source>
</evidence>
<evidence type="ECO:0000256" key="6">
    <source>
        <dbReference type="ARBA" id="ARBA00022737"/>
    </source>
</evidence>
<evidence type="ECO:0000256" key="9">
    <source>
        <dbReference type="PROSITE-ProRule" id="PRU01240"/>
    </source>
</evidence>
<dbReference type="Gene3D" id="3.40.50.200">
    <property type="entry name" value="Peptidase S8/S53 domain"/>
    <property type="match status" value="1"/>
</dbReference>
<dbReference type="PROSITE" id="PS00136">
    <property type="entry name" value="SUBTILASE_ASP"/>
    <property type="match status" value="1"/>
</dbReference>
<dbReference type="InterPro" id="IPR000209">
    <property type="entry name" value="Peptidase_S8/S53_dom"/>
</dbReference>
<dbReference type="PRINTS" id="PR00723">
    <property type="entry name" value="SUBTILISIN"/>
</dbReference>
<dbReference type="PROSITE" id="PS51892">
    <property type="entry name" value="SUBTILASE"/>
    <property type="match status" value="1"/>
</dbReference>
<dbReference type="SUPFAM" id="SSF52025">
    <property type="entry name" value="PA domain"/>
    <property type="match status" value="1"/>
</dbReference>
<comment type="similarity">
    <text evidence="1 9">Belongs to the peptidase S8 family.</text>
</comment>
<evidence type="ECO:0000256" key="7">
    <source>
        <dbReference type="ARBA" id="ARBA00022801"/>
    </source>
</evidence>
<dbReference type="RefSeq" id="WP_253052798.1">
    <property type="nucleotide sequence ID" value="NZ_JAMXWN010000002.1"/>
</dbReference>
<dbReference type="InterPro" id="IPR034216">
    <property type="entry name" value="C5a_Peptidase"/>
</dbReference>
<dbReference type="PROSITE" id="PS00137">
    <property type="entry name" value="SUBTILASE_HIS"/>
    <property type="match status" value="1"/>
</dbReference>
<gene>
    <name evidence="13" type="ORF">ACFP7A_13175</name>
</gene>
<dbReference type="Pfam" id="PF02225">
    <property type="entry name" value="PA"/>
    <property type="match status" value="1"/>
</dbReference>
<feature type="active site" description="Charge relay system" evidence="9">
    <location>
        <position position="645"/>
    </location>
</feature>
<organism evidence="13 14">
    <name type="scientific">Sporolactobacillus kofuensis</name>
    <dbReference type="NCBI Taxonomy" id="269672"/>
    <lineage>
        <taxon>Bacteria</taxon>
        <taxon>Bacillati</taxon>
        <taxon>Bacillota</taxon>
        <taxon>Bacilli</taxon>
        <taxon>Bacillales</taxon>
        <taxon>Sporolactobacillaceae</taxon>
        <taxon>Sporolactobacillus</taxon>
    </lineage>
</organism>
<keyword evidence="6" id="KW-0677">Repeat</keyword>
<protein>
    <submittedName>
        <fullName evidence="13">S8 family serine peptidase</fullName>
    </submittedName>
</protein>
<proteinExistence type="inferred from homology"/>
<dbReference type="Pfam" id="PF00082">
    <property type="entry name" value="Peptidase_S8"/>
    <property type="match status" value="1"/>
</dbReference>
<name>A0ABW1WIR6_9BACL</name>
<evidence type="ECO:0000256" key="2">
    <source>
        <dbReference type="ARBA" id="ARBA00022512"/>
    </source>
</evidence>
<keyword evidence="5" id="KW-0732">Signal</keyword>
<dbReference type="CDD" id="cd07475">
    <property type="entry name" value="Peptidases_S8_C5a_Peptidase"/>
    <property type="match status" value="1"/>
</dbReference>
<evidence type="ECO:0000259" key="12">
    <source>
        <dbReference type="Pfam" id="PF05922"/>
    </source>
</evidence>
<feature type="domain" description="Inhibitor I9" evidence="12">
    <location>
        <begin position="123"/>
        <end position="186"/>
    </location>
</feature>
<feature type="active site" description="Charge relay system" evidence="9">
    <location>
        <position position="302"/>
    </location>
</feature>
<feature type="domain" description="Peptidase S8/S53" evidence="10">
    <location>
        <begin position="221"/>
        <end position="707"/>
    </location>
</feature>
<dbReference type="EMBL" id="JBHSTQ010000017">
    <property type="protein sequence ID" value="MFC6387552.1"/>
    <property type="molecule type" value="Genomic_DNA"/>
</dbReference>
<feature type="domain" description="PA" evidence="11">
    <location>
        <begin position="499"/>
        <end position="578"/>
    </location>
</feature>
<dbReference type="InterPro" id="IPR010259">
    <property type="entry name" value="S8pro/Inhibitor_I9"/>
</dbReference>
<sequence>MVNAIVSNVRKFIALLLIGMLILSSWVVTPTSTYASNDQKGLHKDVAHAYISKPGEKIRDPLKKTDKNIQSSNLSKNINPNKTIKLIVELKSPSILQNYDHDKSKLTAASYIATKRMKSASKKMLVEQTKIKKQIIDKVDKVSFKNSYNYTTALNGFSVQVPYKEINKIKKLNGVKSVHEAVTYSLPDEKTINNNKVSLQSLNTSSDLIGADLANQSGFTGKGTVVAVLDSGLDTQHEAFNTMPKGPLKYTQAAIGEKVKSSDLQASKNTDLSTNSTYVDDKVPYAYDYAGKDTNVRGGADHGTHVSGIIAGNNTAIETDEAKQFKGVAPDAQLMMMKVFADGTGSTTDDIILAGLEDAVKLGADAINMSLGSPAGSPTSGDPVTDEVYRSVSEAGIDLLVAAGNDTSSSVQNTTGVNLNPANSPDTAIVGSPSSYASALSVASSESSSFQSKYFTLGGQDGEKIPYADAVNVQNNKMISLTTAINNNNVSYVYLNKYGFPEDYDGVDVKGKIAVVNRGGTKSGESLTFQQKADNAEEAGARAVIVVNNVAGAISSPGVQTDDIIPTVFISQNDGKKLADAALKTIYVSSSFVGILGNPGAGMISSFSSIGPSPNLGIKPEITAPGGNIYSSINGGKYELMSGTSMATPQLSGVSSLLKQYLNSENRFDNLSPIAKADLIEYLEMSTATPIKDTNDIAYPVRRQGAGLVNVEKAIETPAYLTVNGGRPKAELGSIAREHGQSILRLQIHQIKQSIIRLIQPY</sequence>
<dbReference type="PANTHER" id="PTHR43806:SF11">
    <property type="entry name" value="CEREVISIN-RELATED"/>
    <property type="match status" value="1"/>
</dbReference>
<comment type="caution">
    <text evidence="13">The sequence shown here is derived from an EMBL/GenBank/DDBJ whole genome shotgun (WGS) entry which is preliminary data.</text>
</comment>
<keyword evidence="2" id="KW-0134">Cell wall</keyword>
<evidence type="ECO:0000256" key="8">
    <source>
        <dbReference type="ARBA" id="ARBA00022825"/>
    </source>
</evidence>
<keyword evidence="8 9" id="KW-0720">Serine protease</keyword>
<dbReference type="InterPro" id="IPR015500">
    <property type="entry name" value="Peptidase_S8_subtilisin-rel"/>
</dbReference>
<evidence type="ECO:0000313" key="14">
    <source>
        <dbReference type="Proteomes" id="UP001596267"/>
    </source>
</evidence>
<keyword evidence="7 9" id="KW-0378">Hydrolase</keyword>
<keyword evidence="3" id="KW-0964">Secreted</keyword>
<dbReference type="Gene3D" id="3.50.30.30">
    <property type="match status" value="1"/>
</dbReference>
<dbReference type="SUPFAM" id="SSF52743">
    <property type="entry name" value="Subtilisin-like"/>
    <property type="match status" value="1"/>
</dbReference>
<dbReference type="InterPro" id="IPR023827">
    <property type="entry name" value="Peptidase_S8_Asp-AS"/>
</dbReference>
<dbReference type="InterPro" id="IPR050131">
    <property type="entry name" value="Peptidase_S8_subtilisin-like"/>
</dbReference>
<evidence type="ECO:0000313" key="13">
    <source>
        <dbReference type="EMBL" id="MFC6387552.1"/>
    </source>
</evidence>
<keyword evidence="14" id="KW-1185">Reference proteome</keyword>
<dbReference type="PANTHER" id="PTHR43806">
    <property type="entry name" value="PEPTIDASE S8"/>
    <property type="match status" value="1"/>
</dbReference>
<evidence type="ECO:0000259" key="10">
    <source>
        <dbReference type="Pfam" id="PF00082"/>
    </source>
</evidence>
<evidence type="ECO:0000256" key="1">
    <source>
        <dbReference type="ARBA" id="ARBA00011073"/>
    </source>
</evidence>
<feature type="active site" description="Charge relay system" evidence="9">
    <location>
        <position position="230"/>
    </location>
</feature>
<dbReference type="InterPro" id="IPR036852">
    <property type="entry name" value="Peptidase_S8/S53_dom_sf"/>
</dbReference>
<dbReference type="InterPro" id="IPR022398">
    <property type="entry name" value="Peptidase_S8_His-AS"/>
</dbReference>
<dbReference type="InterPro" id="IPR046450">
    <property type="entry name" value="PA_dom_sf"/>
</dbReference>